<organism evidence="3 4">
    <name type="scientific">Geomonas silvestris</name>
    <dbReference type="NCBI Taxonomy" id="2740184"/>
    <lineage>
        <taxon>Bacteria</taxon>
        <taxon>Pseudomonadati</taxon>
        <taxon>Thermodesulfobacteriota</taxon>
        <taxon>Desulfuromonadia</taxon>
        <taxon>Geobacterales</taxon>
        <taxon>Geobacteraceae</taxon>
        <taxon>Geomonas</taxon>
    </lineage>
</organism>
<keyword evidence="4" id="KW-1185">Reference proteome</keyword>
<feature type="domain" description="HTH merR-type" evidence="2">
    <location>
        <begin position="10"/>
        <end position="80"/>
    </location>
</feature>
<dbReference type="SMART" id="SM00422">
    <property type="entry name" value="HTH_MERR"/>
    <property type="match status" value="1"/>
</dbReference>
<dbReference type="EMBL" id="BLXX01000001">
    <property type="protein sequence ID" value="GFO57926.1"/>
    <property type="molecule type" value="Genomic_DNA"/>
</dbReference>
<dbReference type="InterPro" id="IPR009061">
    <property type="entry name" value="DNA-bd_dom_put_sf"/>
</dbReference>
<evidence type="ECO:0000259" key="2">
    <source>
        <dbReference type="PROSITE" id="PS50937"/>
    </source>
</evidence>
<dbReference type="InterPro" id="IPR000551">
    <property type="entry name" value="MerR-type_HTH_dom"/>
</dbReference>
<dbReference type="Gene3D" id="1.10.1660.10">
    <property type="match status" value="1"/>
</dbReference>
<evidence type="ECO:0000313" key="4">
    <source>
        <dbReference type="Proteomes" id="UP000556026"/>
    </source>
</evidence>
<evidence type="ECO:0000313" key="3">
    <source>
        <dbReference type="EMBL" id="GFO57926.1"/>
    </source>
</evidence>
<dbReference type="AlphaFoldDB" id="A0A6V8MD97"/>
<comment type="caution">
    <text evidence="3">The sequence shown here is derived from an EMBL/GenBank/DDBJ whole genome shotgun (WGS) entry which is preliminary data.</text>
</comment>
<dbReference type="Proteomes" id="UP000556026">
    <property type="component" value="Unassembled WGS sequence"/>
</dbReference>
<accession>A0A6V8MD97</accession>
<protein>
    <submittedName>
        <fullName evidence="3">MerR family transcriptional regulator</fullName>
    </submittedName>
</protein>
<keyword evidence="1" id="KW-0238">DNA-binding</keyword>
<dbReference type="GO" id="GO:0003677">
    <property type="term" value="F:DNA binding"/>
    <property type="evidence" value="ECO:0007669"/>
    <property type="project" value="UniProtKB-KW"/>
</dbReference>
<dbReference type="SUPFAM" id="SSF46955">
    <property type="entry name" value="Putative DNA-binding domain"/>
    <property type="match status" value="1"/>
</dbReference>
<reference evidence="4" key="1">
    <citation type="submission" date="2020-06" db="EMBL/GenBank/DDBJ databases">
        <title>Draft genomic sequence of Geomonas sp. Red330.</title>
        <authorList>
            <person name="Itoh H."/>
            <person name="Zhenxing X."/>
            <person name="Ushijima N."/>
            <person name="Masuda Y."/>
            <person name="Shiratori Y."/>
            <person name="Senoo K."/>
        </authorList>
    </citation>
    <scope>NUCLEOTIDE SEQUENCE [LARGE SCALE GENOMIC DNA]</scope>
    <source>
        <strain evidence="4">Red330</strain>
    </source>
</reference>
<dbReference type="Pfam" id="PF13411">
    <property type="entry name" value="MerR_1"/>
    <property type="match status" value="1"/>
</dbReference>
<sequence>MDTGIPDKHYLRIGEVSQVTGLPASVLRYWETEFDFLRPKKSSTGQRLYTKKDIEQVIEIKKLLYAEKLTIEGARKRLEVRKRYHKPDQPPERLAALLQEVKGELKELRDLLQ</sequence>
<dbReference type="CDD" id="cd04765">
    <property type="entry name" value="HTH_MlrA-like_sg2"/>
    <property type="match status" value="1"/>
</dbReference>
<dbReference type="PANTHER" id="PTHR30204">
    <property type="entry name" value="REDOX-CYCLING DRUG-SENSING TRANSCRIPTIONAL ACTIVATOR SOXR"/>
    <property type="match status" value="1"/>
</dbReference>
<gene>
    <name evidence="3" type="ORF">GMST_02510</name>
</gene>
<evidence type="ECO:0000256" key="1">
    <source>
        <dbReference type="ARBA" id="ARBA00023125"/>
    </source>
</evidence>
<dbReference type="RefSeq" id="WP_183352783.1">
    <property type="nucleotide sequence ID" value="NZ_BLXX01000001.1"/>
</dbReference>
<proteinExistence type="predicted"/>
<dbReference type="PANTHER" id="PTHR30204:SF15">
    <property type="entry name" value="BLL5018 PROTEIN"/>
    <property type="match status" value="1"/>
</dbReference>
<dbReference type="InterPro" id="IPR047057">
    <property type="entry name" value="MerR_fam"/>
</dbReference>
<dbReference type="PROSITE" id="PS50937">
    <property type="entry name" value="HTH_MERR_2"/>
    <property type="match status" value="1"/>
</dbReference>
<dbReference type="GO" id="GO:0003700">
    <property type="term" value="F:DNA-binding transcription factor activity"/>
    <property type="evidence" value="ECO:0007669"/>
    <property type="project" value="InterPro"/>
</dbReference>
<name>A0A6V8MD97_9BACT</name>